<dbReference type="PROSITE" id="PS50090">
    <property type="entry name" value="MYB_LIKE"/>
    <property type="match status" value="1"/>
</dbReference>
<feature type="region of interest" description="Disordered" evidence="1">
    <location>
        <begin position="248"/>
        <end position="283"/>
    </location>
</feature>
<sequence>MVIIWQLSSDIVSFPLYTAVHQLLDQMPHGLPYSAPGTSLRRSPRFLQRNSSPDPPDPRTPRPDLGKKPSRSRRQLGNKSKESKKPQDDSGGQGISGFVLRRSSRLGVKSEKAAESAEKEEAKGRSPRLDFEVKEASRLVEKREVGARCCILALASSVDKRGWREADRGIQGVKRQREENASGSSRGWTKEQEADLQRAYLATKPTPSFWKKVSKLVPGKSAQECFDKFNSDLATPQPRFRLRTAKARTSLAEPSPLSASKILNPLKQTSKKSNRSKAKSHLVQRTVRQLLQKQSQSDQTTGVDLFSILEPNVDSSGKVTSSSCMFSTPETAGKYQAFLHNLRERSSSNSKKPLSRFHKLDENSKVLVSPPVLKPVKNRAMHEKYLDQLHCRESKRNAVSVGAKIENGLKINVVGRAAKEVLVSDARDAIHLLRDLRSNPGNDSCDLDDNCSGGDEDEDDANVDS</sequence>
<dbReference type="EMBL" id="JAXIOK010000009">
    <property type="protein sequence ID" value="KAK4761432.1"/>
    <property type="molecule type" value="Genomic_DNA"/>
</dbReference>
<dbReference type="SUPFAM" id="SSF46689">
    <property type="entry name" value="Homeodomain-like"/>
    <property type="match status" value="1"/>
</dbReference>
<accession>A0AAN7Q8J7</accession>
<dbReference type="PANTHER" id="PTHR14000">
    <property type="entry name" value="FINGER CCCH DOMAIN PROTEIN, PUTATIVE (DUF3755)-RELATED"/>
    <property type="match status" value="1"/>
</dbReference>
<dbReference type="PANTHER" id="PTHR14000:SF17">
    <property type="entry name" value="MYB-LIKE DOMAIN-CONTAINING PROTEIN"/>
    <property type="match status" value="1"/>
</dbReference>
<proteinExistence type="predicted"/>
<dbReference type="InterPro" id="IPR001005">
    <property type="entry name" value="SANT/Myb"/>
</dbReference>
<feature type="domain" description="Myb-like" evidence="2">
    <location>
        <begin position="188"/>
        <end position="233"/>
    </location>
</feature>
<gene>
    <name evidence="3" type="ORF">SAY87_029316</name>
</gene>
<feature type="region of interest" description="Disordered" evidence="1">
    <location>
        <begin position="173"/>
        <end position="192"/>
    </location>
</feature>
<feature type="compositionally biased region" description="Acidic residues" evidence="1">
    <location>
        <begin position="445"/>
        <end position="465"/>
    </location>
</feature>
<feature type="compositionally biased region" description="Basic and acidic residues" evidence="1">
    <location>
        <begin position="56"/>
        <end position="67"/>
    </location>
</feature>
<evidence type="ECO:0000313" key="4">
    <source>
        <dbReference type="Proteomes" id="UP001345219"/>
    </source>
</evidence>
<protein>
    <recommendedName>
        <fullName evidence="2">Myb-like domain-containing protein</fullName>
    </recommendedName>
</protein>
<organism evidence="3 4">
    <name type="scientific">Trapa incisa</name>
    <dbReference type="NCBI Taxonomy" id="236973"/>
    <lineage>
        <taxon>Eukaryota</taxon>
        <taxon>Viridiplantae</taxon>
        <taxon>Streptophyta</taxon>
        <taxon>Embryophyta</taxon>
        <taxon>Tracheophyta</taxon>
        <taxon>Spermatophyta</taxon>
        <taxon>Magnoliopsida</taxon>
        <taxon>eudicotyledons</taxon>
        <taxon>Gunneridae</taxon>
        <taxon>Pentapetalae</taxon>
        <taxon>rosids</taxon>
        <taxon>malvids</taxon>
        <taxon>Myrtales</taxon>
        <taxon>Lythraceae</taxon>
        <taxon>Trapa</taxon>
    </lineage>
</organism>
<dbReference type="AlphaFoldDB" id="A0AAN7Q8J7"/>
<feature type="region of interest" description="Disordered" evidence="1">
    <location>
        <begin position="34"/>
        <end position="127"/>
    </location>
</feature>
<dbReference type="Gene3D" id="1.10.10.60">
    <property type="entry name" value="Homeodomain-like"/>
    <property type="match status" value="1"/>
</dbReference>
<dbReference type="Proteomes" id="UP001345219">
    <property type="component" value="Chromosome 23"/>
</dbReference>
<dbReference type="InterPro" id="IPR009057">
    <property type="entry name" value="Homeodomain-like_sf"/>
</dbReference>
<name>A0AAN7Q8J7_9MYRT</name>
<feature type="region of interest" description="Disordered" evidence="1">
    <location>
        <begin position="437"/>
        <end position="465"/>
    </location>
</feature>
<keyword evidence="4" id="KW-1185">Reference proteome</keyword>
<evidence type="ECO:0000256" key="1">
    <source>
        <dbReference type="SAM" id="MobiDB-lite"/>
    </source>
</evidence>
<feature type="compositionally biased region" description="Basic and acidic residues" evidence="1">
    <location>
        <begin position="108"/>
        <end position="127"/>
    </location>
</feature>
<comment type="caution">
    <text evidence="3">The sequence shown here is derived from an EMBL/GenBank/DDBJ whole genome shotgun (WGS) entry which is preliminary data.</text>
</comment>
<reference evidence="3 4" key="1">
    <citation type="journal article" date="2023" name="Hortic Res">
        <title>Pangenome of water caltrop reveals structural variations and asymmetric subgenome divergence after allopolyploidization.</title>
        <authorList>
            <person name="Zhang X."/>
            <person name="Chen Y."/>
            <person name="Wang L."/>
            <person name="Yuan Y."/>
            <person name="Fang M."/>
            <person name="Shi L."/>
            <person name="Lu R."/>
            <person name="Comes H.P."/>
            <person name="Ma Y."/>
            <person name="Chen Y."/>
            <person name="Huang G."/>
            <person name="Zhou Y."/>
            <person name="Zheng Z."/>
            <person name="Qiu Y."/>
        </authorList>
    </citation>
    <scope>NUCLEOTIDE SEQUENCE [LARGE SCALE GENOMIC DNA]</scope>
    <source>
        <tissue evidence="3">Roots</tissue>
    </source>
</reference>
<evidence type="ECO:0000259" key="2">
    <source>
        <dbReference type="PROSITE" id="PS50090"/>
    </source>
</evidence>
<evidence type="ECO:0000313" key="3">
    <source>
        <dbReference type="EMBL" id="KAK4761432.1"/>
    </source>
</evidence>
<dbReference type="CDD" id="cd00167">
    <property type="entry name" value="SANT"/>
    <property type="match status" value="1"/>
</dbReference>
<feature type="compositionally biased region" description="Basic and acidic residues" evidence="1">
    <location>
        <begin position="79"/>
        <end position="88"/>
    </location>
</feature>
<feature type="compositionally biased region" description="Basic residues" evidence="1">
    <location>
        <begin position="269"/>
        <end position="282"/>
    </location>
</feature>